<keyword evidence="2" id="KW-0812">Transmembrane</keyword>
<feature type="compositionally biased region" description="Polar residues" evidence="1">
    <location>
        <begin position="48"/>
        <end position="64"/>
    </location>
</feature>
<sequence>MVEARPSTAAGAPQSDVPISPRSTSPALGVSKPQMEPSFGDVSPMDTPCNSPRPTVLTASSSSAARPERNVSIANDPNYPPDVRHNPATDHRRRALSATHDAVVPNSLQGTSSNRTSRPAVGHRRNVSSISDLAHSLRHSTRNSASLPGTETPSLEDLATLANILTSIMSYSSETTAVNSERNSSNASSEESFARSADINANDLEGLRDVVAAARPGVHIRINVYTGGPPLGRMAGAGAPVRSVEDGMVDSAQVDISSSFAKITLTNSITDERPNHDSSETEFLLQSKWLHVFIGIWNAIISEFRVEKAQLKWLVNELYHSFASIFEIALMGTAVFVTVLTLYRGACFLASALEHMFPTYWTGTKHDVNSGSRDSMSPNLAATIFQQPAPSCKRSPVQAGFVYTTEVVTGLFCFAVFVVGIFGWLTVKSIHNNDKEQEKARLQQEMRRAATELELRKLGQRRAKGKGKGKEKVEEEPETSQLNPGPL</sequence>
<gene>
    <name evidence="3" type="ORF">BDU57DRAFT_305124</name>
</gene>
<keyword evidence="2" id="KW-1133">Transmembrane helix</keyword>
<proteinExistence type="predicted"/>
<evidence type="ECO:0000313" key="3">
    <source>
        <dbReference type="EMBL" id="KAF1914808.1"/>
    </source>
</evidence>
<evidence type="ECO:0000313" key="4">
    <source>
        <dbReference type="Proteomes" id="UP000800096"/>
    </source>
</evidence>
<name>A0A6A5QIZ9_AMPQU</name>
<feature type="compositionally biased region" description="Basic residues" evidence="1">
    <location>
        <begin position="458"/>
        <end position="467"/>
    </location>
</feature>
<feature type="region of interest" description="Disordered" evidence="1">
    <location>
        <begin position="451"/>
        <end position="487"/>
    </location>
</feature>
<feature type="compositionally biased region" description="Polar residues" evidence="1">
    <location>
        <begin position="106"/>
        <end position="117"/>
    </location>
</feature>
<feature type="transmembrane region" description="Helical" evidence="2">
    <location>
        <begin position="318"/>
        <end position="343"/>
    </location>
</feature>
<dbReference type="EMBL" id="ML979137">
    <property type="protein sequence ID" value="KAF1914808.1"/>
    <property type="molecule type" value="Genomic_DNA"/>
</dbReference>
<keyword evidence="2" id="KW-0472">Membrane</keyword>
<accession>A0A6A5QIZ9</accession>
<keyword evidence="4" id="KW-1185">Reference proteome</keyword>
<dbReference type="AlphaFoldDB" id="A0A6A5QIZ9"/>
<evidence type="ECO:0000256" key="1">
    <source>
        <dbReference type="SAM" id="MobiDB-lite"/>
    </source>
</evidence>
<reference evidence="3" key="1">
    <citation type="journal article" date="2020" name="Stud. Mycol.">
        <title>101 Dothideomycetes genomes: a test case for predicting lifestyles and emergence of pathogens.</title>
        <authorList>
            <person name="Haridas S."/>
            <person name="Albert R."/>
            <person name="Binder M."/>
            <person name="Bloem J."/>
            <person name="Labutti K."/>
            <person name="Salamov A."/>
            <person name="Andreopoulos B."/>
            <person name="Baker S."/>
            <person name="Barry K."/>
            <person name="Bills G."/>
            <person name="Bluhm B."/>
            <person name="Cannon C."/>
            <person name="Castanera R."/>
            <person name="Culley D."/>
            <person name="Daum C."/>
            <person name="Ezra D."/>
            <person name="Gonzalez J."/>
            <person name="Henrissat B."/>
            <person name="Kuo A."/>
            <person name="Liang C."/>
            <person name="Lipzen A."/>
            <person name="Lutzoni F."/>
            <person name="Magnuson J."/>
            <person name="Mondo S."/>
            <person name="Nolan M."/>
            <person name="Ohm R."/>
            <person name="Pangilinan J."/>
            <person name="Park H.-J."/>
            <person name="Ramirez L."/>
            <person name="Alfaro M."/>
            <person name="Sun H."/>
            <person name="Tritt A."/>
            <person name="Yoshinaga Y."/>
            <person name="Zwiers L.-H."/>
            <person name="Turgeon B."/>
            <person name="Goodwin S."/>
            <person name="Spatafora J."/>
            <person name="Crous P."/>
            <person name="Grigoriev I."/>
        </authorList>
    </citation>
    <scope>NUCLEOTIDE SEQUENCE</scope>
    <source>
        <strain evidence="3">HMLAC05119</strain>
    </source>
</reference>
<feature type="transmembrane region" description="Helical" evidence="2">
    <location>
        <begin position="407"/>
        <end position="427"/>
    </location>
</feature>
<feature type="region of interest" description="Disordered" evidence="1">
    <location>
        <begin position="1"/>
        <end position="127"/>
    </location>
</feature>
<protein>
    <submittedName>
        <fullName evidence="3">Uncharacterized protein</fullName>
    </submittedName>
</protein>
<dbReference type="Proteomes" id="UP000800096">
    <property type="component" value="Unassembled WGS sequence"/>
</dbReference>
<organism evidence="3 4">
    <name type="scientific">Ampelomyces quisqualis</name>
    <name type="common">Powdery mildew agent</name>
    <dbReference type="NCBI Taxonomy" id="50730"/>
    <lineage>
        <taxon>Eukaryota</taxon>
        <taxon>Fungi</taxon>
        <taxon>Dikarya</taxon>
        <taxon>Ascomycota</taxon>
        <taxon>Pezizomycotina</taxon>
        <taxon>Dothideomycetes</taxon>
        <taxon>Pleosporomycetidae</taxon>
        <taxon>Pleosporales</taxon>
        <taxon>Pleosporineae</taxon>
        <taxon>Phaeosphaeriaceae</taxon>
        <taxon>Ampelomyces</taxon>
    </lineage>
</organism>
<evidence type="ECO:0000256" key="2">
    <source>
        <dbReference type="SAM" id="Phobius"/>
    </source>
</evidence>